<gene>
    <name evidence="1" type="ORF">BSTOLATCC_MIC59547</name>
</gene>
<evidence type="ECO:0000313" key="2">
    <source>
        <dbReference type="Proteomes" id="UP001162131"/>
    </source>
</evidence>
<name>A0AAU9K9B3_9CILI</name>
<organism evidence="1 2">
    <name type="scientific">Blepharisma stoltei</name>
    <dbReference type="NCBI Taxonomy" id="1481888"/>
    <lineage>
        <taxon>Eukaryota</taxon>
        <taxon>Sar</taxon>
        <taxon>Alveolata</taxon>
        <taxon>Ciliophora</taxon>
        <taxon>Postciliodesmatophora</taxon>
        <taxon>Heterotrichea</taxon>
        <taxon>Heterotrichida</taxon>
        <taxon>Blepharismidae</taxon>
        <taxon>Blepharisma</taxon>
    </lineage>
</organism>
<reference evidence="1" key="1">
    <citation type="submission" date="2021-09" db="EMBL/GenBank/DDBJ databases">
        <authorList>
            <consortium name="AG Swart"/>
            <person name="Singh M."/>
            <person name="Singh A."/>
            <person name="Seah K."/>
            <person name="Emmerich C."/>
        </authorList>
    </citation>
    <scope>NUCLEOTIDE SEQUENCE</scope>
    <source>
        <strain evidence="1">ATCC30299</strain>
    </source>
</reference>
<evidence type="ECO:0000313" key="1">
    <source>
        <dbReference type="EMBL" id="CAG9333731.1"/>
    </source>
</evidence>
<sequence length="71" mass="7851">MGCGIPNRPNKNVLHEESPVDQTDAEVIIKGLSSRRLVLHCGISYNFKSRGETYCIKVSQAKTPETSVVFT</sequence>
<accession>A0AAU9K9B3</accession>
<keyword evidence="2" id="KW-1185">Reference proteome</keyword>
<dbReference type="EMBL" id="CAJZBQ010000057">
    <property type="protein sequence ID" value="CAG9333731.1"/>
    <property type="molecule type" value="Genomic_DNA"/>
</dbReference>
<dbReference type="Proteomes" id="UP001162131">
    <property type="component" value="Unassembled WGS sequence"/>
</dbReference>
<dbReference type="AlphaFoldDB" id="A0AAU9K9B3"/>
<protein>
    <submittedName>
        <fullName evidence="1">Uncharacterized protein</fullName>
    </submittedName>
</protein>
<proteinExistence type="predicted"/>
<comment type="caution">
    <text evidence="1">The sequence shown here is derived from an EMBL/GenBank/DDBJ whole genome shotgun (WGS) entry which is preliminary data.</text>
</comment>